<evidence type="ECO:0000256" key="2">
    <source>
        <dbReference type="SAM" id="MobiDB-lite"/>
    </source>
</evidence>
<keyword evidence="1" id="KW-0175">Coiled coil</keyword>
<dbReference type="EMBL" id="CAJNNV010032422">
    <property type="protein sequence ID" value="CAE8639953.1"/>
    <property type="molecule type" value="Genomic_DNA"/>
</dbReference>
<protein>
    <submittedName>
        <fullName evidence="3">Uncharacterized protein</fullName>
    </submittedName>
</protein>
<reference evidence="3" key="1">
    <citation type="submission" date="2021-02" db="EMBL/GenBank/DDBJ databases">
        <authorList>
            <person name="Dougan E. K."/>
            <person name="Rhodes N."/>
            <person name="Thang M."/>
            <person name="Chan C."/>
        </authorList>
    </citation>
    <scope>NUCLEOTIDE SEQUENCE</scope>
</reference>
<feature type="region of interest" description="Disordered" evidence="2">
    <location>
        <begin position="1"/>
        <end position="37"/>
    </location>
</feature>
<accession>A0A813HQC2</accession>
<name>A0A813HQC2_POLGL</name>
<dbReference type="OrthoDB" id="422222at2759"/>
<sequence length="319" mass="35370">MGADKGPGTEELEFGSTIKAKGGGEKGNLSSSDGDKAPVGLAAVRKHLAVVTRELDFVQSQFSGDGGGKAVSFDLQAVEKMMKHLEVDRQELGFRCERLVAEKKELSDAKDDLEAELYKAKRELDDAKRQLQHQGLDQRLRGGPEVLPQEEVGGDDEATLESLEVLQQMSGTQRQAAAMTKLQLARALRCSQDELASEQLRSEKLARRLRKDRERLQILEDTADRQRQEITFIRKKTQTKMAGRPEVVAERTKMLHYLEHTLPVNREIPLGPSPFGEVTEGQGIDHPLALPEGVEGHPLSRSISAPNRLPKMRGRCVPI</sequence>
<evidence type="ECO:0000313" key="3">
    <source>
        <dbReference type="EMBL" id="CAE8639953.1"/>
    </source>
</evidence>
<gene>
    <name evidence="3" type="ORF">PGLA1383_LOCUS54928</name>
</gene>
<dbReference type="AlphaFoldDB" id="A0A813HQC2"/>
<organism evidence="3 4">
    <name type="scientific">Polarella glacialis</name>
    <name type="common">Dinoflagellate</name>
    <dbReference type="NCBI Taxonomy" id="89957"/>
    <lineage>
        <taxon>Eukaryota</taxon>
        <taxon>Sar</taxon>
        <taxon>Alveolata</taxon>
        <taxon>Dinophyceae</taxon>
        <taxon>Suessiales</taxon>
        <taxon>Suessiaceae</taxon>
        <taxon>Polarella</taxon>
    </lineage>
</organism>
<comment type="caution">
    <text evidence="3">The sequence shown here is derived from an EMBL/GenBank/DDBJ whole genome shotgun (WGS) entry which is preliminary data.</text>
</comment>
<feature type="coiled-coil region" evidence="1">
    <location>
        <begin position="202"/>
        <end position="236"/>
    </location>
</feature>
<evidence type="ECO:0000313" key="4">
    <source>
        <dbReference type="Proteomes" id="UP000654075"/>
    </source>
</evidence>
<feature type="region of interest" description="Disordered" evidence="2">
    <location>
        <begin position="130"/>
        <end position="154"/>
    </location>
</feature>
<evidence type="ECO:0000256" key="1">
    <source>
        <dbReference type="SAM" id="Coils"/>
    </source>
</evidence>
<feature type="coiled-coil region" evidence="1">
    <location>
        <begin position="96"/>
        <end position="130"/>
    </location>
</feature>
<keyword evidence="4" id="KW-1185">Reference proteome</keyword>
<proteinExistence type="predicted"/>
<dbReference type="Proteomes" id="UP000654075">
    <property type="component" value="Unassembled WGS sequence"/>
</dbReference>